<dbReference type="InterPro" id="IPR021383">
    <property type="entry name" value="DUF3015"/>
</dbReference>
<dbReference type="Pfam" id="PF11220">
    <property type="entry name" value="DUF3015"/>
    <property type="match status" value="1"/>
</dbReference>
<dbReference type="OrthoDB" id="334910at2"/>
<evidence type="ECO:0000256" key="1">
    <source>
        <dbReference type="SAM" id="SignalP"/>
    </source>
</evidence>
<accession>A0A4R9GT51</accession>
<name>A0A4R9GT51_9LEPT</name>
<evidence type="ECO:0000313" key="3">
    <source>
        <dbReference type="Proteomes" id="UP000297855"/>
    </source>
</evidence>
<evidence type="ECO:0000313" key="2">
    <source>
        <dbReference type="EMBL" id="TGK21960.1"/>
    </source>
</evidence>
<dbReference type="Proteomes" id="UP000297855">
    <property type="component" value="Unassembled WGS sequence"/>
</dbReference>
<sequence>MKKIFIAFLLVALAGLPTIISARDGYGAAGCGLGAVVIAENKKVHQVIAATVNGFSGNQTFGISTGTLNCKTAGVSEKQRQQQIFVHVNYRLLEQEFARGNGERVGALASLMGCKDSAAFGRVGKEKFATLFEANTPDSFLDRMRSEVSSDARLVSSCGI</sequence>
<dbReference type="EMBL" id="RQEV01000002">
    <property type="protein sequence ID" value="TGK21960.1"/>
    <property type="molecule type" value="Genomic_DNA"/>
</dbReference>
<dbReference type="AlphaFoldDB" id="A0A4R9GT51"/>
<reference evidence="2" key="1">
    <citation type="journal article" date="2019" name="PLoS Negl. Trop. Dis.">
        <title>Revisiting the worldwide diversity of Leptospira species in the environment.</title>
        <authorList>
            <person name="Vincent A.T."/>
            <person name="Schiettekatte O."/>
            <person name="Bourhy P."/>
            <person name="Veyrier F.J."/>
            <person name="Picardeau M."/>
        </authorList>
    </citation>
    <scope>NUCLEOTIDE SEQUENCE [LARGE SCALE GENOMIC DNA]</scope>
    <source>
        <strain evidence="2">SCS5</strain>
    </source>
</reference>
<organism evidence="2 3">
    <name type="scientific">Leptospira fluminis</name>
    <dbReference type="NCBI Taxonomy" id="2484979"/>
    <lineage>
        <taxon>Bacteria</taxon>
        <taxon>Pseudomonadati</taxon>
        <taxon>Spirochaetota</taxon>
        <taxon>Spirochaetia</taxon>
        <taxon>Leptospirales</taxon>
        <taxon>Leptospiraceae</taxon>
        <taxon>Leptospira</taxon>
    </lineage>
</organism>
<feature type="signal peptide" evidence="1">
    <location>
        <begin position="1"/>
        <end position="22"/>
    </location>
</feature>
<feature type="chain" id="PRO_5020724848" evidence="1">
    <location>
        <begin position="23"/>
        <end position="160"/>
    </location>
</feature>
<dbReference type="RefSeq" id="WP_135811903.1">
    <property type="nucleotide sequence ID" value="NZ_RQEV01000002.1"/>
</dbReference>
<comment type="caution">
    <text evidence="2">The sequence shown here is derived from an EMBL/GenBank/DDBJ whole genome shotgun (WGS) entry which is preliminary data.</text>
</comment>
<gene>
    <name evidence="2" type="ORF">EHO61_01620</name>
</gene>
<keyword evidence="3" id="KW-1185">Reference proteome</keyword>
<proteinExistence type="predicted"/>
<keyword evidence="1" id="KW-0732">Signal</keyword>
<protein>
    <submittedName>
        <fullName evidence="2">DUF3015 domain-containing protein</fullName>
    </submittedName>
</protein>